<reference evidence="2 3" key="1">
    <citation type="submission" date="2020-01" db="EMBL/GenBank/DDBJ databases">
        <title>Novel species isolated from a subtropical stream in China.</title>
        <authorList>
            <person name="Lu H."/>
        </authorList>
    </citation>
    <scope>NUCLEOTIDE SEQUENCE [LARGE SCALE GENOMIC DNA]</scope>
    <source>
        <strain evidence="2 3">FT82W</strain>
    </source>
</reference>
<evidence type="ECO:0000256" key="1">
    <source>
        <dbReference type="SAM" id="MobiDB-lite"/>
    </source>
</evidence>
<accession>A0A845GC95</accession>
<evidence type="ECO:0000313" key="3">
    <source>
        <dbReference type="Proteomes" id="UP000470302"/>
    </source>
</evidence>
<feature type="region of interest" description="Disordered" evidence="1">
    <location>
        <begin position="82"/>
        <end position="115"/>
    </location>
</feature>
<comment type="caution">
    <text evidence="2">The sequence shown here is derived from an EMBL/GenBank/DDBJ whole genome shotgun (WGS) entry which is preliminary data.</text>
</comment>
<organism evidence="2 3">
    <name type="scientific">Duganella vulcania</name>
    <dbReference type="NCBI Taxonomy" id="2692166"/>
    <lineage>
        <taxon>Bacteria</taxon>
        <taxon>Pseudomonadati</taxon>
        <taxon>Pseudomonadota</taxon>
        <taxon>Betaproteobacteria</taxon>
        <taxon>Burkholderiales</taxon>
        <taxon>Oxalobacteraceae</taxon>
        <taxon>Telluria group</taxon>
        <taxon>Duganella</taxon>
    </lineage>
</organism>
<sequence>MKIRCVIDGLTLHGMTLTPFERLQLERTLQAQLANALRAGWAGMVSSDTSPSPAHHLRIELPHAAAPLGHSLGQALGAALSPTAGAGAAPRPPAGAGADLAPAAGASAPAFAGSR</sequence>
<dbReference type="AlphaFoldDB" id="A0A845GC95"/>
<proteinExistence type="predicted"/>
<dbReference type="EMBL" id="WWCW01000156">
    <property type="protein sequence ID" value="MYM91005.1"/>
    <property type="molecule type" value="Genomic_DNA"/>
</dbReference>
<evidence type="ECO:0000313" key="2">
    <source>
        <dbReference type="EMBL" id="MYM91005.1"/>
    </source>
</evidence>
<gene>
    <name evidence="2" type="ORF">GTP91_28005</name>
</gene>
<name>A0A845GC95_9BURK</name>
<protein>
    <submittedName>
        <fullName evidence="2">Uncharacterized protein</fullName>
    </submittedName>
</protein>
<dbReference type="Proteomes" id="UP000470302">
    <property type="component" value="Unassembled WGS sequence"/>
</dbReference>
<dbReference type="RefSeq" id="WP_161099707.1">
    <property type="nucleotide sequence ID" value="NZ_WWCW01000156.1"/>
</dbReference>